<dbReference type="EMBL" id="GBRH01231234">
    <property type="protein sequence ID" value="JAD66661.1"/>
    <property type="molecule type" value="Transcribed_RNA"/>
</dbReference>
<organism evidence="2">
    <name type="scientific">Arundo donax</name>
    <name type="common">Giant reed</name>
    <name type="synonym">Donax arundinaceus</name>
    <dbReference type="NCBI Taxonomy" id="35708"/>
    <lineage>
        <taxon>Eukaryota</taxon>
        <taxon>Viridiplantae</taxon>
        <taxon>Streptophyta</taxon>
        <taxon>Embryophyta</taxon>
        <taxon>Tracheophyta</taxon>
        <taxon>Spermatophyta</taxon>
        <taxon>Magnoliopsida</taxon>
        <taxon>Liliopsida</taxon>
        <taxon>Poales</taxon>
        <taxon>Poaceae</taxon>
        <taxon>PACMAD clade</taxon>
        <taxon>Arundinoideae</taxon>
        <taxon>Arundineae</taxon>
        <taxon>Arundo</taxon>
    </lineage>
</organism>
<feature type="compositionally biased region" description="Polar residues" evidence="1">
    <location>
        <begin position="36"/>
        <end position="47"/>
    </location>
</feature>
<protein>
    <submittedName>
        <fullName evidence="2">Uncharacterized protein</fullName>
    </submittedName>
</protein>
<feature type="compositionally biased region" description="Polar residues" evidence="1">
    <location>
        <begin position="13"/>
        <end position="23"/>
    </location>
</feature>
<dbReference type="AlphaFoldDB" id="A0A0A9BTN9"/>
<accession>A0A0A9BTN9</accession>
<sequence>MLLNCLMLGPVWQDSSSGFSESKTALGAGEAEKSDFTGSNSSQNSSWEPMKPKKVASPAPRSHFGPREAGAEALPDRALVISTSLH</sequence>
<reference evidence="2" key="2">
    <citation type="journal article" date="2015" name="Data Brief">
        <title>Shoot transcriptome of the giant reed, Arundo donax.</title>
        <authorList>
            <person name="Barrero R.A."/>
            <person name="Guerrero F.D."/>
            <person name="Moolhuijzen P."/>
            <person name="Goolsby J.A."/>
            <person name="Tidwell J."/>
            <person name="Bellgard S.E."/>
            <person name="Bellgard M.I."/>
        </authorList>
    </citation>
    <scope>NUCLEOTIDE SEQUENCE</scope>
    <source>
        <tissue evidence="2">Shoot tissue taken approximately 20 cm above the soil surface</tissue>
    </source>
</reference>
<proteinExistence type="predicted"/>
<evidence type="ECO:0000313" key="2">
    <source>
        <dbReference type="EMBL" id="JAD66661.1"/>
    </source>
</evidence>
<feature type="region of interest" description="Disordered" evidence="1">
    <location>
        <begin position="10"/>
        <end position="76"/>
    </location>
</feature>
<reference evidence="2" key="1">
    <citation type="submission" date="2014-09" db="EMBL/GenBank/DDBJ databases">
        <authorList>
            <person name="Magalhaes I.L.F."/>
            <person name="Oliveira U."/>
            <person name="Santos F.R."/>
            <person name="Vidigal T.H.D.A."/>
            <person name="Brescovit A.D."/>
            <person name="Santos A.J."/>
        </authorList>
    </citation>
    <scope>NUCLEOTIDE SEQUENCE</scope>
    <source>
        <tissue evidence="2">Shoot tissue taken approximately 20 cm above the soil surface</tissue>
    </source>
</reference>
<evidence type="ECO:0000256" key="1">
    <source>
        <dbReference type="SAM" id="MobiDB-lite"/>
    </source>
</evidence>
<name>A0A0A9BTN9_ARUDO</name>